<dbReference type="GO" id="GO:0008184">
    <property type="term" value="F:glycogen phosphorylase activity"/>
    <property type="evidence" value="ECO:0007669"/>
    <property type="project" value="InterPro"/>
</dbReference>
<proteinExistence type="inferred from homology"/>
<dbReference type="PANTHER" id="PTHR42655:SF1">
    <property type="entry name" value="GLYCOGEN PHOSPHORYLASE"/>
    <property type="match status" value="1"/>
</dbReference>
<dbReference type="Proteomes" id="UP000177701">
    <property type="component" value="Unassembled WGS sequence"/>
</dbReference>
<dbReference type="Gene3D" id="3.40.50.2000">
    <property type="entry name" value="Glycogen Phosphorylase B"/>
    <property type="match status" value="2"/>
</dbReference>
<evidence type="ECO:0000313" key="2">
    <source>
        <dbReference type="EMBL" id="OGD15393.1"/>
    </source>
</evidence>
<gene>
    <name evidence="2" type="ORF">A2V47_02505</name>
</gene>
<evidence type="ECO:0000313" key="3">
    <source>
        <dbReference type="Proteomes" id="UP000177701"/>
    </source>
</evidence>
<sequence>MEAKEGDVFQPLEIMKKDRKIAYFSMEICVDARIPTYSGGLGILAGDMLRSSADLAVPLLGVTLLYKKGYLHQKIGKEGIQQELPEEWNPQDYMQLLPNKVVIEIEGRKVWVQAWLFYIKGLDSYYIPVFFLDTDLPENNIYDRSLSDFLYGGDEKYRLAQEIVLGIGGVRMLKELGFNSISKYHMNEGHASLLTLELLNHYNHREEKWSSRTIEEVKKICIFTTHTPVPAGMDQFSYELVGKVLGRPIPDPILKELGGEERLNMTALALNLSHYINGVAKRHGDVSQEMFPGYHIDSITNGVHSATWVCPHFQKLYDRYIPGWKNDSFSLRYALSIPDEEVWQTHQEAKKILIDSVFQETGVQLDLEVLTIGFARRATAYKRADLIFHDINRLADISKKYGKIQMVFSGKAHPEDWSGKELIRKIVQVSQQLRGQIEVVYLENYDINLARQMVSGVDLWLNTPKKPQEASGTSGMKAAHNGIPSLSILDGWWIEGCIEGFTGWSIGSAPDIESSDQEDAASLYDKLQNTVIPIYYQNRGKWINIMRHSIAMNASFFNTQRMVLQYVLHAYL</sequence>
<dbReference type="EMBL" id="MEYH01000057">
    <property type="protein sequence ID" value="OGD15393.1"/>
    <property type="molecule type" value="Genomic_DNA"/>
</dbReference>
<comment type="caution">
    <text evidence="2">The sequence shown here is derived from an EMBL/GenBank/DDBJ whole genome shotgun (WGS) entry which is preliminary data.</text>
</comment>
<reference evidence="2 3" key="1">
    <citation type="journal article" date="2016" name="Nat. Commun.">
        <title>Thousands of microbial genomes shed light on interconnected biogeochemical processes in an aquifer system.</title>
        <authorList>
            <person name="Anantharaman K."/>
            <person name="Brown C.T."/>
            <person name="Hug L.A."/>
            <person name="Sharon I."/>
            <person name="Castelle C.J."/>
            <person name="Probst A.J."/>
            <person name="Thomas B.C."/>
            <person name="Singh A."/>
            <person name="Wilkins M.J."/>
            <person name="Karaoz U."/>
            <person name="Brodie E.L."/>
            <person name="Williams K.H."/>
            <person name="Hubbard S.S."/>
            <person name="Banfield J.F."/>
        </authorList>
    </citation>
    <scope>NUCLEOTIDE SEQUENCE [LARGE SCALE GENOMIC DNA]</scope>
</reference>
<dbReference type="Pfam" id="PF00343">
    <property type="entry name" value="Phosphorylase"/>
    <property type="match status" value="2"/>
</dbReference>
<organism evidence="2 3">
    <name type="scientific">Candidatus Sediminicultor quintus</name>
    <dbReference type="NCBI Taxonomy" id="1797291"/>
    <lineage>
        <taxon>Bacteria</taxon>
        <taxon>Pseudomonadati</taxon>
        <taxon>Atribacterota</taxon>
        <taxon>Candidatus Phoenicimicrobiia</taxon>
        <taxon>Candidatus Pheonicimicrobiales</taxon>
        <taxon>Candidatus Phoenicimicrobiaceae</taxon>
        <taxon>Candidatus Sediminicultor</taxon>
    </lineage>
</organism>
<dbReference type="InterPro" id="IPR011834">
    <property type="entry name" value="Agluc_phsphrylas"/>
</dbReference>
<evidence type="ECO:0000256" key="1">
    <source>
        <dbReference type="ARBA" id="ARBA00006047"/>
    </source>
</evidence>
<dbReference type="InterPro" id="IPR000811">
    <property type="entry name" value="Glyco_trans_35"/>
</dbReference>
<dbReference type="PANTHER" id="PTHR42655">
    <property type="entry name" value="GLYCOGEN PHOSPHORYLASE"/>
    <property type="match status" value="1"/>
</dbReference>
<dbReference type="STRING" id="1797291.A2V47_02505"/>
<comment type="similarity">
    <text evidence="1">Belongs to the glycogen phosphorylase family.</text>
</comment>
<dbReference type="NCBIfam" id="TIGR02094">
    <property type="entry name" value="more_P_ylases"/>
    <property type="match status" value="1"/>
</dbReference>
<dbReference type="GO" id="GO:0005975">
    <property type="term" value="P:carbohydrate metabolic process"/>
    <property type="evidence" value="ECO:0007669"/>
    <property type="project" value="InterPro"/>
</dbReference>
<protein>
    <submittedName>
        <fullName evidence="2">Alpha-glucan phosphorylase</fullName>
    </submittedName>
</protein>
<name>A0A1F5AA10_9BACT</name>
<dbReference type="InterPro" id="IPR052182">
    <property type="entry name" value="Glycogen/Maltodextrin_Phosph"/>
</dbReference>
<dbReference type="SUPFAM" id="SSF53756">
    <property type="entry name" value="UDP-Glycosyltransferase/glycogen phosphorylase"/>
    <property type="match status" value="1"/>
</dbReference>
<dbReference type="GO" id="GO:0030170">
    <property type="term" value="F:pyridoxal phosphate binding"/>
    <property type="evidence" value="ECO:0007669"/>
    <property type="project" value="InterPro"/>
</dbReference>
<dbReference type="AlphaFoldDB" id="A0A1F5AA10"/>
<accession>A0A1F5AA10</accession>